<evidence type="ECO:0000313" key="6">
    <source>
        <dbReference type="EMBL" id="MFD0943419.1"/>
    </source>
</evidence>
<evidence type="ECO:0000259" key="5">
    <source>
        <dbReference type="Pfam" id="PF01266"/>
    </source>
</evidence>
<gene>
    <name evidence="6" type="ORF">ACFQ0V_06475</name>
</gene>
<dbReference type="Gene3D" id="3.50.50.60">
    <property type="entry name" value="FAD/NAD(P)-binding domain"/>
    <property type="match status" value="1"/>
</dbReference>
<comment type="caution">
    <text evidence="6">The sequence shown here is derived from an EMBL/GenBank/DDBJ whole genome shotgun (WGS) entry which is preliminary data.</text>
</comment>
<evidence type="ECO:0000256" key="1">
    <source>
        <dbReference type="ARBA" id="ARBA00001974"/>
    </source>
</evidence>
<keyword evidence="3" id="KW-0285">Flavoprotein</keyword>
<accession>A0ABW3H2E1</accession>
<evidence type="ECO:0000256" key="4">
    <source>
        <dbReference type="ARBA" id="ARBA00023002"/>
    </source>
</evidence>
<protein>
    <submittedName>
        <fullName evidence="6">NAD(P)/FAD-dependent oxidoreductase</fullName>
        <ecNumber evidence="6">1.-.-.-</ecNumber>
    </submittedName>
</protein>
<organism evidence="6 7">
    <name type="scientific">Savagea faecisuis</name>
    <dbReference type="NCBI Taxonomy" id="1274803"/>
    <lineage>
        <taxon>Bacteria</taxon>
        <taxon>Bacillati</taxon>
        <taxon>Bacillota</taxon>
        <taxon>Bacilli</taxon>
        <taxon>Bacillales</taxon>
        <taxon>Caryophanaceae</taxon>
        <taxon>Savagea</taxon>
    </lineage>
</organism>
<keyword evidence="4 6" id="KW-0560">Oxidoreductase</keyword>
<evidence type="ECO:0000256" key="2">
    <source>
        <dbReference type="ARBA" id="ARBA00009410"/>
    </source>
</evidence>
<name>A0ABW3H2E1_9BACL</name>
<dbReference type="GO" id="GO:0016491">
    <property type="term" value="F:oxidoreductase activity"/>
    <property type="evidence" value="ECO:0007669"/>
    <property type="project" value="UniProtKB-KW"/>
</dbReference>
<dbReference type="InterPro" id="IPR006076">
    <property type="entry name" value="FAD-dep_OxRdtase"/>
</dbReference>
<dbReference type="PANTHER" id="PTHR13847:SF286">
    <property type="entry name" value="D-AMINO ACID DEHYDROGENASE"/>
    <property type="match status" value="1"/>
</dbReference>
<dbReference type="SUPFAM" id="SSF54373">
    <property type="entry name" value="FAD-linked reductases, C-terminal domain"/>
    <property type="match status" value="1"/>
</dbReference>
<keyword evidence="7" id="KW-1185">Reference proteome</keyword>
<dbReference type="RefSeq" id="WP_381011212.1">
    <property type="nucleotide sequence ID" value="NZ_JBHTJF010000022.1"/>
</dbReference>
<dbReference type="PANTHER" id="PTHR13847">
    <property type="entry name" value="SARCOSINE DEHYDROGENASE-RELATED"/>
    <property type="match status" value="1"/>
</dbReference>
<comment type="similarity">
    <text evidence="2">Belongs to the DadA oxidoreductase family.</text>
</comment>
<dbReference type="EMBL" id="JBHTJF010000022">
    <property type="protein sequence ID" value="MFD0943419.1"/>
    <property type="molecule type" value="Genomic_DNA"/>
</dbReference>
<reference evidence="7" key="1">
    <citation type="journal article" date="2019" name="Int. J. Syst. Evol. Microbiol.">
        <title>The Global Catalogue of Microorganisms (GCM) 10K type strain sequencing project: providing services to taxonomists for standard genome sequencing and annotation.</title>
        <authorList>
            <consortium name="The Broad Institute Genomics Platform"/>
            <consortium name="The Broad Institute Genome Sequencing Center for Infectious Disease"/>
            <person name="Wu L."/>
            <person name="Ma J."/>
        </authorList>
    </citation>
    <scope>NUCLEOTIDE SEQUENCE [LARGE SCALE GENOMIC DNA]</scope>
    <source>
        <strain evidence="7">CCUG 63563</strain>
    </source>
</reference>
<sequence length="370" mass="40806">MNVIVIGNGIIGASTAYHLARQGIAVTLIDREERGRATDAAAGIVAPWLSQRRNKPWYALAKEGAKYYDVLRQMLQEDGIEQIGYAQNGVVRLYEDEKKREKIKKLIIKRTEDAPEIGRCDTQNERETLERFPYLDERFISLFVTGGARVDGKQLRSALLEAARRYHLKELIGDAKLHRKGQEVFVTLNGERVEGDRIVIATGAWAAETFASIEVPFPVRGQKAQIAHLQVAEDVSHLPVVMPDGNHYIVPQDDRIICGATHEDEYTNLNVTAGGVHSILDKAFTVAPKLEEATLLEVRVGVRPHTPTYSVVYGTVPSTNNVWTANGLGASGLTVGPFVGAELARLVLGEQPVLPKEHYTIESIQEGGIV</sequence>
<proteinExistence type="inferred from homology"/>
<evidence type="ECO:0000313" key="7">
    <source>
        <dbReference type="Proteomes" id="UP001596976"/>
    </source>
</evidence>
<dbReference type="EC" id="1.-.-.-" evidence="6"/>
<feature type="domain" description="FAD dependent oxidoreductase" evidence="5">
    <location>
        <begin position="3"/>
        <end position="346"/>
    </location>
</feature>
<dbReference type="SUPFAM" id="SSF51905">
    <property type="entry name" value="FAD/NAD(P)-binding domain"/>
    <property type="match status" value="1"/>
</dbReference>
<dbReference type="InterPro" id="IPR036188">
    <property type="entry name" value="FAD/NAD-bd_sf"/>
</dbReference>
<dbReference type="Proteomes" id="UP001596976">
    <property type="component" value="Unassembled WGS sequence"/>
</dbReference>
<evidence type="ECO:0000256" key="3">
    <source>
        <dbReference type="ARBA" id="ARBA00022630"/>
    </source>
</evidence>
<comment type="cofactor">
    <cofactor evidence="1">
        <name>FAD</name>
        <dbReference type="ChEBI" id="CHEBI:57692"/>
    </cofactor>
</comment>
<dbReference type="Pfam" id="PF01266">
    <property type="entry name" value="DAO"/>
    <property type="match status" value="1"/>
</dbReference>
<dbReference type="Gene3D" id="3.30.9.10">
    <property type="entry name" value="D-Amino Acid Oxidase, subunit A, domain 2"/>
    <property type="match status" value="1"/>
</dbReference>